<dbReference type="SUPFAM" id="SSF111369">
    <property type="entry name" value="HlyD-like secretion proteins"/>
    <property type="match status" value="3"/>
</dbReference>
<dbReference type="PANTHER" id="PTHR30438">
    <property type="entry name" value="36 KDA ANTIGEN-RELATED"/>
    <property type="match status" value="1"/>
</dbReference>
<protein>
    <submittedName>
        <fullName evidence="4">Efflux RND transporter periplasmic adaptor subunit</fullName>
    </submittedName>
</protein>
<dbReference type="RefSeq" id="WP_201093975.1">
    <property type="nucleotide sequence ID" value="NZ_CP067393.1"/>
</dbReference>
<reference evidence="4 5" key="1">
    <citation type="submission" date="2021-01" db="EMBL/GenBank/DDBJ databases">
        <title>Entomomonas sp. F2A isolated from a house cricket (Acheta domesticus).</title>
        <authorList>
            <person name="Spergser J."/>
            <person name="Busse H.-J."/>
        </authorList>
    </citation>
    <scope>NUCLEOTIDE SEQUENCE [LARGE SCALE GENOMIC DNA]</scope>
    <source>
        <strain evidence="4 5">F2A</strain>
    </source>
</reference>
<dbReference type="Gene3D" id="1.10.287.470">
    <property type="entry name" value="Helix hairpin bin"/>
    <property type="match status" value="1"/>
</dbReference>
<feature type="transmembrane region" description="Helical" evidence="2">
    <location>
        <begin position="9"/>
        <end position="26"/>
    </location>
</feature>
<dbReference type="KEGG" id="eaz:JHT90_03135"/>
<evidence type="ECO:0000256" key="1">
    <source>
        <dbReference type="SAM" id="Coils"/>
    </source>
</evidence>
<keyword evidence="2" id="KW-1133">Transmembrane helix</keyword>
<dbReference type="Pfam" id="PF25876">
    <property type="entry name" value="HH_MFP_RND"/>
    <property type="match status" value="1"/>
</dbReference>
<keyword evidence="2" id="KW-0472">Membrane</keyword>
<keyword evidence="2" id="KW-0812">Transmembrane</keyword>
<accession>A0A974NGB1</accession>
<proteinExistence type="predicted"/>
<gene>
    <name evidence="4" type="ORF">JHT90_03135</name>
</gene>
<dbReference type="EMBL" id="CP067393">
    <property type="protein sequence ID" value="QQP86250.1"/>
    <property type="molecule type" value="Genomic_DNA"/>
</dbReference>
<dbReference type="PRINTS" id="PR01490">
    <property type="entry name" value="RTXTOXIND"/>
</dbReference>
<feature type="coiled-coil region" evidence="1">
    <location>
        <begin position="162"/>
        <end position="189"/>
    </location>
</feature>
<dbReference type="Gene3D" id="2.40.30.170">
    <property type="match status" value="1"/>
</dbReference>
<name>A0A974NGB1_9GAMM</name>
<dbReference type="AlphaFoldDB" id="A0A974NGB1"/>
<sequence>MKTEIKKPLLIVIIIVVLLIVGYLAWTQLTTKDFGEGFVNGNGRIEATEINVSTKLAARIEKILVQEGDFVEKGQPLVIMQTDVLEQQLNEARAQLQQAISNEVNAKAQLALKMSDKAAIEAVVLQRKSDLDLANRRLKRSTPLHRSGAVSAQIYDDDLASVNSAKAAVTAAEAQVAVAEAAIQAAEANVTSASYASKAAQATIDRIQADINDSTLIATVHGRVQYKISQVGEVLGGGGKVLNVVDLNDVYLTFFLPETVAGKVRLGDEVRMVLDVFPDLAIPAYVSYVASVAQFTPKTVETKSERQKLMFRVKAQIKPELLNCYLEQIKTGVPGVAWLKLDKQAAWPAELSNLVPMCNKD</sequence>
<keyword evidence="1" id="KW-0175">Coiled coil</keyword>
<evidence type="ECO:0000313" key="5">
    <source>
        <dbReference type="Proteomes" id="UP000595278"/>
    </source>
</evidence>
<feature type="domain" description="Multidrug resistance protein MdtA-like alpha-helical hairpin" evidence="3">
    <location>
        <begin position="121"/>
        <end position="180"/>
    </location>
</feature>
<evidence type="ECO:0000256" key="2">
    <source>
        <dbReference type="SAM" id="Phobius"/>
    </source>
</evidence>
<dbReference type="PANTHER" id="PTHR30438:SF2">
    <property type="entry name" value="MEMBRANE PROTEIN"/>
    <property type="match status" value="1"/>
</dbReference>
<evidence type="ECO:0000259" key="3">
    <source>
        <dbReference type="Pfam" id="PF25876"/>
    </source>
</evidence>
<evidence type="ECO:0000313" key="4">
    <source>
        <dbReference type="EMBL" id="QQP86250.1"/>
    </source>
</evidence>
<dbReference type="GO" id="GO:0005886">
    <property type="term" value="C:plasma membrane"/>
    <property type="evidence" value="ECO:0007669"/>
    <property type="project" value="TreeGrafter"/>
</dbReference>
<dbReference type="Proteomes" id="UP000595278">
    <property type="component" value="Chromosome"/>
</dbReference>
<keyword evidence="5" id="KW-1185">Reference proteome</keyword>
<dbReference type="InterPro" id="IPR058624">
    <property type="entry name" value="MdtA-like_HH"/>
</dbReference>
<organism evidence="4 5">
    <name type="scientific">Entomomonas asaccharolytica</name>
    <dbReference type="NCBI Taxonomy" id="2785331"/>
    <lineage>
        <taxon>Bacteria</taxon>
        <taxon>Pseudomonadati</taxon>
        <taxon>Pseudomonadota</taxon>
        <taxon>Gammaproteobacteria</taxon>
        <taxon>Pseudomonadales</taxon>
        <taxon>Pseudomonadaceae</taxon>
        <taxon>Entomomonas</taxon>
    </lineage>
</organism>
<feature type="coiled-coil region" evidence="1">
    <location>
        <begin position="82"/>
        <end position="109"/>
    </location>
</feature>
<dbReference type="Gene3D" id="2.40.50.100">
    <property type="match status" value="1"/>
</dbReference>